<proteinExistence type="predicted"/>
<dbReference type="AlphaFoldDB" id="A0A0F9KA63"/>
<evidence type="ECO:0000313" key="1">
    <source>
        <dbReference type="EMBL" id="KKM79099.1"/>
    </source>
</evidence>
<accession>A0A0F9KA63</accession>
<comment type="caution">
    <text evidence="1">The sequence shown here is derived from an EMBL/GenBank/DDBJ whole genome shotgun (WGS) entry which is preliminary data.</text>
</comment>
<gene>
    <name evidence="1" type="ORF">LCGC14_1353250</name>
</gene>
<protein>
    <submittedName>
        <fullName evidence="1">Uncharacterized protein</fullName>
    </submittedName>
</protein>
<organism evidence="1">
    <name type="scientific">marine sediment metagenome</name>
    <dbReference type="NCBI Taxonomy" id="412755"/>
    <lineage>
        <taxon>unclassified sequences</taxon>
        <taxon>metagenomes</taxon>
        <taxon>ecological metagenomes</taxon>
    </lineage>
</organism>
<name>A0A0F9KA63_9ZZZZ</name>
<dbReference type="EMBL" id="LAZR01008384">
    <property type="protein sequence ID" value="KKM79099.1"/>
    <property type="molecule type" value="Genomic_DNA"/>
</dbReference>
<reference evidence="1" key="1">
    <citation type="journal article" date="2015" name="Nature">
        <title>Complex archaea that bridge the gap between prokaryotes and eukaryotes.</title>
        <authorList>
            <person name="Spang A."/>
            <person name="Saw J.H."/>
            <person name="Jorgensen S.L."/>
            <person name="Zaremba-Niedzwiedzka K."/>
            <person name="Martijn J."/>
            <person name="Lind A.E."/>
            <person name="van Eijk R."/>
            <person name="Schleper C."/>
            <person name="Guy L."/>
            <person name="Ettema T.J."/>
        </authorList>
    </citation>
    <scope>NUCLEOTIDE SEQUENCE</scope>
</reference>
<sequence length="120" mass="14402">MKINLTKRIEKDRNDCLMHIILSCLTDEMIKELVESKVKDSGIEAEIILTLNGHELDLEKFMEHWQSQVHRMIKEEANDILSEKFNDLDYLFNDLQERIQGEINKRLEDWEKEEKEKIND</sequence>